<dbReference type="PROSITE" id="PS50088">
    <property type="entry name" value="ANK_REPEAT"/>
    <property type="match status" value="12"/>
</dbReference>
<feature type="compositionally biased region" description="Acidic residues" evidence="4">
    <location>
        <begin position="693"/>
        <end position="702"/>
    </location>
</feature>
<dbReference type="InterPro" id="IPR002110">
    <property type="entry name" value="Ankyrin_rpt"/>
</dbReference>
<evidence type="ECO:0000256" key="3">
    <source>
        <dbReference type="PROSITE-ProRule" id="PRU00023"/>
    </source>
</evidence>
<dbReference type="Gene3D" id="1.25.40.20">
    <property type="entry name" value="Ankyrin repeat-containing domain"/>
    <property type="match status" value="7"/>
</dbReference>
<dbReference type="CDD" id="cd18186">
    <property type="entry name" value="BTB_POZ_ZBTB_KLHL-like"/>
    <property type="match status" value="1"/>
</dbReference>
<feature type="repeat" description="ANK" evidence="3">
    <location>
        <begin position="1654"/>
        <end position="1684"/>
    </location>
</feature>
<dbReference type="SMART" id="SM00248">
    <property type="entry name" value="ANK"/>
    <property type="match status" value="31"/>
</dbReference>
<feature type="region of interest" description="Disordered" evidence="4">
    <location>
        <begin position="1507"/>
        <end position="1544"/>
    </location>
</feature>
<dbReference type="Pfam" id="PF00023">
    <property type="entry name" value="Ank"/>
    <property type="match status" value="2"/>
</dbReference>
<dbReference type="InterPro" id="IPR036770">
    <property type="entry name" value="Ankyrin_rpt-contain_sf"/>
</dbReference>
<dbReference type="PANTHER" id="PTHR24198:SF165">
    <property type="entry name" value="ANKYRIN REPEAT-CONTAINING PROTEIN-RELATED"/>
    <property type="match status" value="1"/>
</dbReference>
<evidence type="ECO:0000313" key="6">
    <source>
        <dbReference type="EMBL" id="KAJ3440624.1"/>
    </source>
</evidence>
<feature type="compositionally biased region" description="Basic and acidic residues" evidence="4">
    <location>
        <begin position="73"/>
        <end position="83"/>
    </location>
</feature>
<evidence type="ECO:0000259" key="5">
    <source>
        <dbReference type="PROSITE" id="PS50097"/>
    </source>
</evidence>
<dbReference type="Gene3D" id="3.30.710.10">
    <property type="entry name" value="Potassium Channel Kv1.1, Chain A"/>
    <property type="match status" value="1"/>
</dbReference>
<keyword evidence="1" id="KW-0677">Repeat</keyword>
<gene>
    <name evidence="6" type="ORF">M0812_14293</name>
</gene>
<reference evidence="6" key="1">
    <citation type="submission" date="2022-08" db="EMBL/GenBank/DDBJ databases">
        <title>Novel sulphate-reducing endosymbionts in the free-living metamonad Anaeramoeba.</title>
        <authorList>
            <person name="Jerlstrom-Hultqvist J."/>
            <person name="Cepicka I."/>
            <person name="Gallot-Lavallee L."/>
            <person name="Salas-Leiva D."/>
            <person name="Curtis B.A."/>
            <person name="Zahonova K."/>
            <person name="Pipaliya S."/>
            <person name="Dacks J."/>
            <person name="Roger A.J."/>
        </authorList>
    </citation>
    <scope>NUCLEOTIDE SEQUENCE</scope>
    <source>
        <strain evidence="6">Busselton2</strain>
    </source>
</reference>
<feature type="region of interest" description="Disordered" evidence="4">
    <location>
        <begin position="676"/>
        <end position="707"/>
    </location>
</feature>
<feature type="repeat" description="ANK" evidence="3">
    <location>
        <begin position="1235"/>
        <end position="1268"/>
    </location>
</feature>
<keyword evidence="2 3" id="KW-0040">ANK repeat</keyword>
<sequence length="2173" mass="253268">MDLFQIIEQNDLELLKKYRPTLEELKARDQEGWTAFLRSFQDSKKEELQNYLLENKLFLPSLNDIVSISKAKENEKEKEVQNEKKKKQQKQKKKTGGTYLDEARYSVYIPNKLNYNLLNTSLKEGISQKIVSKLKTMGFNLNDSINNESLFGFTTLHLAILDGVSIESLQSTFEQEFANFKTSVFQRDTRGRIYWTPDLLSTYLMRNKIGKEELDCEAMKVLYSLEKQRLHKTKKELKKEIGVISTQTGRNMISLYAIQPVHYAVSNGCGVKILKQLKEFGLDLAKADSGGNNALHYACNYQSVQVETLQFLIANGCDLNQVNKLKVLPLHFACYSNCSLGVLKYLLEHTKDPNVKTSQNLKKISKYYNYSKMKQEKLDNSTCLHYLLSNGSRLTMEKVKLFLENEKFQIDNNFKNYKGENCLYIGCKNGISIEILKFLIEKGLDDIKQVLPKRGNNLLLLICSKNCGLIKNKLQMINFLLSRGLNYKIKNNEEKNVLHLLIEKGLYLGDENTGDSRAGKEQEEQNMQLIKLLINKGVDPDDQDINGFTPLSYACKNFYNLNIIKLLITEFNINIGLNNQTPLTLYLKNIINNRNSKEKEKKYNGIKFLINSGSEINILDQKNKNNLLHLAILSKSSYSVIQKLIKLGANINHTNNNNETPIHLFLDINNYQNNNDNQGTATTTNTKISSNNNDDDNDDDESIQGNYSRSYSMTNEEIYQIFLLLASHLNINVYSTKNKCRKGNGKTFRYLDKRSINLHYRTFSYVNRNFEKELFNPHLKDEESKENQQKENPNKPNIGELPLHLICKNFKNKPDLQLKLIKEILNRNPKLINTRDMNSETPLHLLCSYPLGDFETIQYLIKKGADINAKNDDNSIPLHLASQYRVFTKLGYQKLRNEFLFINNNQEKFFNQDNKKRAEHYKIVKCLIECGSDINCLNSKIDLPLHFACRGDTSVEVVDLLISKININVLSKFDDGRKRTDQRNYWYNRTQDEKSLITGLSRIQPDVDKGFSPLHLACYHCTDNRVIKLLIDKGADLGVLDQYLETPLFDSISRNNEGATLLLLNNKKESLNCNQRNNEGETILHLGLKMGISIKIIKLILKRGINLFIRDRHDNTILHTLFRTEFGKNSSWYEYYTHYNFTKYQFEICKLILKSEHNLINLKSDFDQSDSAFSIEITREELRKVETRRKHLDRLHEESLLNSELTFTQIQRQQQIEDEDEEFTNSQLTILKDGIGPTAMQLALRYNVNHKIIQLLIENNCDLNLTDFQGKSVLHYAVYYLIDLDSIPLIFDILKEQKVNINQIDKLGRTPLHYLFLKKKSKFKNYDQNIKYTLNLINLFCQYGANINYTDNFDETPLHYAFKLNVPFPIINQLINKGADPSLQNNVGITSFHLFFKIKYINFNQFELLVKSVCLNKNKNNLVLENNEGTTIEDLIYKLLRKYPEFWKLDLIKLIIKSGFNILKEFQFFRNESNNLLFLALRQCFDLDIINYLIKKQLELTKNKKKTGNVENEEKGKEKEKEKETETEKDKETEKDNKKNDNIFKDDINNNGENALHLICSKPIFNTFIEKKQLKNIQKNWGKIKIIKLEIIKLILKYNPDINIMKISCEGKAPIHYACENNLGLEIIKFLVGNGSLVSFDLNNKKFRDLILQPIHSAMYSKPLNFDIINYLIEKGADINSEDFHEKTPLYQALLNGCTLEEIKFLVKKGSKINVRPKSRKIPLKVAIRLYFNLKIINFLIDQGANTKFLDSHKNTLIHFAARYSQPMLINILVKNGVDINALNDKNLSALHLIVRFPECDYDTVKALVDNGADVNLQHDICYSTPLHYATKKNNKRILNLLLQKNPNWGLFDETFKTPIELISLHENSNEIIPRILNSNPDIANFVVQKCLTICKEKIETQKYFLQFNNLQKIFEQFLIRQELADLINVENNIKIHSFIFKMRFGNDLDYNKIFKKICKIKDKNLIQKLLLYVYTGNILFEVPVYEDKRKVSNFLLTQYAQYYLRMHETSISNFEKLKRNKYKEENEIFQLLVNLGLIKNNFKNFRYTIGRNALIHDLSKMLNNAESMNFTMFVDNKPIKLHKEILIIRSDLYRNMFISINDETNEIKDFSGISYKAMKVLIHFFYTESISKDIQLSIIDELLDRIDYFQLNENTSFEEKLKEKTMDLLKKK</sequence>
<dbReference type="Proteomes" id="UP001146793">
    <property type="component" value="Unassembled WGS sequence"/>
</dbReference>
<feature type="repeat" description="ANK" evidence="3">
    <location>
        <begin position="1009"/>
        <end position="1042"/>
    </location>
</feature>
<feature type="compositionally biased region" description="Polar residues" evidence="4">
    <location>
        <begin position="679"/>
        <end position="690"/>
    </location>
</feature>
<evidence type="ECO:0000256" key="4">
    <source>
        <dbReference type="SAM" id="MobiDB-lite"/>
    </source>
</evidence>
<dbReference type="EMBL" id="JANTQA010000030">
    <property type="protein sequence ID" value="KAJ3440624.1"/>
    <property type="molecule type" value="Genomic_DNA"/>
</dbReference>
<dbReference type="SUPFAM" id="SSF54695">
    <property type="entry name" value="POZ domain"/>
    <property type="match status" value="1"/>
</dbReference>
<evidence type="ECO:0000313" key="7">
    <source>
        <dbReference type="Proteomes" id="UP001146793"/>
    </source>
</evidence>
<feature type="repeat" description="ANK" evidence="3">
    <location>
        <begin position="838"/>
        <end position="872"/>
    </location>
</feature>
<feature type="repeat" description="ANK" evidence="3">
    <location>
        <begin position="623"/>
        <end position="656"/>
    </location>
</feature>
<feature type="repeat" description="ANK" evidence="3">
    <location>
        <begin position="1685"/>
        <end position="1718"/>
    </location>
</feature>
<accession>A0AAV7ZFD5</accession>
<dbReference type="Pfam" id="PF00651">
    <property type="entry name" value="BTB"/>
    <property type="match status" value="1"/>
</dbReference>
<protein>
    <submittedName>
        <fullName evidence="6">Ankyrin repeat ph and sec7 domain containing protein secg-related</fullName>
    </submittedName>
</protein>
<organism evidence="6 7">
    <name type="scientific">Anaeramoeba flamelloides</name>
    <dbReference type="NCBI Taxonomy" id="1746091"/>
    <lineage>
        <taxon>Eukaryota</taxon>
        <taxon>Metamonada</taxon>
        <taxon>Anaeramoebidae</taxon>
        <taxon>Anaeramoeba</taxon>
    </lineage>
</organism>
<feature type="compositionally biased region" description="Basic and acidic residues" evidence="4">
    <location>
        <begin position="1512"/>
        <end position="1544"/>
    </location>
</feature>
<dbReference type="InterPro" id="IPR000210">
    <property type="entry name" value="BTB/POZ_dom"/>
</dbReference>
<proteinExistence type="predicted"/>
<feature type="region of interest" description="Disordered" evidence="4">
    <location>
        <begin position="73"/>
        <end position="96"/>
    </location>
</feature>
<dbReference type="InterPro" id="IPR011333">
    <property type="entry name" value="SKP1/BTB/POZ_sf"/>
</dbReference>
<dbReference type="SUPFAM" id="SSF48403">
    <property type="entry name" value="Ankyrin repeat"/>
    <property type="match status" value="6"/>
</dbReference>
<feature type="repeat" description="ANK" evidence="3">
    <location>
        <begin position="1079"/>
        <end position="1112"/>
    </location>
</feature>
<name>A0AAV7ZFD5_9EUKA</name>
<feature type="repeat" description="ANK" evidence="3">
    <location>
        <begin position="290"/>
        <end position="324"/>
    </location>
</feature>
<dbReference type="Pfam" id="PF12796">
    <property type="entry name" value="Ank_2"/>
    <property type="match status" value="6"/>
</dbReference>
<evidence type="ECO:0000256" key="2">
    <source>
        <dbReference type="ARBA" id="ARBA00023043"/>
    </source>
</evidence>
<dbReference type="PANTHER" id="PTHR24198">
    <property type="entry name" value="ANKYRIN REPEAT AND PROTEIN KINASE DOMAIN-CONTAINING PROTEIN"/>
    <property type="match status" value="1"/>
</dbReference>
<feature type="compositionally biased region" description="Basic residues" evidence="4">
    <location>
        <begin position="84"/>
        <end position="95"/>
    </location>
</feature>
<feature type="repeat" description="ANK" evidence="3">
    <location>
        <begin position="1353"/>
        <end position="1386"/>
    </location>
</feature>
<feature type="repeat" description="ANK" evidence="3">
    <location>
        <begin position="1786"/>
        <end position="1820"/>
    </location>
</feature>
<evidence type="ECO:0000256" key="1">
    <source>
        <dbReference type="ARBA" id="ARBA00022737"/>
    </source>
</evidence>
<feature type="repeat" description="ANK" evidence="3">
    <location>
        <begin position="1825"/>
        <end position="1854"/>
    </location>
</feature>
<feature type="domain" description="BTB" evidence="5">
    <location>
        <begin position="2069"/>
        <end position="2135"/>
    </location>
</feature>
<dbReference type="PROSITE" id="PS50297">
    <property type="entry name" value="ANK_REP_REGION"/>
    <property type="match status" value="6"/>
</dbReference>
<feature type="repeat" description="ANK" evidence="3">
    <location>
        <begin position="1753"/>
        <end position="1785"/>
    </location>
</feature>
<comment type="caution">
    <text evidence="6">The sequence shown here is derived from an EMBL/GenBank/DDBJ whole genome shotgun (WGS) entry which is preliminary data.</text>
</comment>
<dbReference type="PROSITE" id="PS50097">
    <property type="entry name" value="BTB"/>
    <property type="match status" value="1"/>
</dbReference>